<keyword evidence="3 6" id="KW-1133">Transmembrane helix</keyword>
<dbReference type="OrthoDB" id="4078873at2759"/>
<organism evidence="8 9">
    <name type="scientific">Plectosphaerella cucumerina</name>
    <dbReference type="NCBI Taxonomy" id="40658"/>
    <lineage>
        <taxon>Eukaryota</taxon>
        <taxon>Fungi</taxon>
        <taxon>Dikarya</taxon>
        <taxon>Ascomycota</taxon>
        <taxon>Pezizomycotina</taxon>
        <taxon>Sordariomycetes</taxon>
        <taxon>Hypocreomycetidae</taxon>
        <taxon>Glomerellales</taxon>
        <taxon>Plectosphaerellaceae</taxon>
        <taxon>Plectosphaerella</taxon>
    </lineage>
</organism>
<accession>A0A8K0TER1</accession>
<evidence type="ECO:0000313" key="9">
    <source>
        <dbReference type="Proteomes" id="UP000813385"/>
    </source>
</evidence>
<dbReference type="Pfam" id="PF07690">
    <property type="entry name" value="MFS_1"/>
    <property type="match status" value="1"/>
</dbReference>
<dbReference type="PANTHER" id="PTHR23501">
    <property type="entry name" value="MAJOR FACILITATOR SUPERFAMILY"/>
    <property type="match status" value="1"/>
</dbReference>
<dbReference type="PROSITE" id="PS50850">
    <property type="entry name" value="MFS"/>
    <property type="match status" value="1"/>
</dbReference>
<evidence type="ECO:0000256" key="5">
    <source>
        <dbReference type="SAM" id="MobiDB-lite"/>
    </source>
</evidence>
<sequence length="589" mass="64701">MVQTGRPEMTSPNPEIVAADNKSTSRDVTEQHPEDLKPDAPNDPAGDTGGLAGIEKIQATTQVWSKPWLITAYISIWLVLFTDSLQQQISNSLLPYVVSDFGFHGLMAATGIVSGLVSGVSKLPLARVIDTIGRLEGLLIMLCFVVISLILMASCTNVETYAAAQVFFWTGMNGIGYVLKIFLADTTTLKNRMILFGFSTTPYIANTFAGPAAGQAFLEGSTWRWGYGAFAIIIPAMCLPVIAIFALQLRRAKTFGVYIKERRHNNLWEAVKYWVIELDVGGMLLAVGGFSLLLLPFSLAGYQEHVWREPKIIAMIILGGLLLIAFPFYEKHIAPKSFIPYELFKNRTVLAACLMGGNLWISFYCYKLQFSSYLQVVFDLSVSQSGMILNIFNLVSCSWAIPVGLLMRVTDRYKWLGYIAVPMQILFTGLMIYFRMPGTQIGFIIMCEIFVSFAAGTLVAIESIAVMASVSHRDVAVGLALLDMITSIGGAIGSTISGAIWTNLMPGKLSLYLPDELKGDALAIYGDLTAQLSYEWGTPARDAIVQAYAETQKVMLIASVSALAGPLVWIWMMKNHRLADKEQTKGVLF</sequence>
<feature type="transmembrane region" description="Helical" evidence="6">
    <location>
        <begin position="349"/>
        <end position="366"/>
    </location>
</feature>
<evidence type="ECO:0000256" key="2">
    <source>
        <dbReference type="ARBA" id="ARBA00022692"/>
    </source>
</evidence>
<dbReference type="InterPro" id="IPR020846">
    <property type="entry name" value="MFS_dom"/>
</dbReference>
<reference evidence="8" key="1">
    <citation type="journal article" date="2021" name="Nat. Commun.">
        <title>Genetic determinants of endophytism in the Arabidopsis root mycobiome.</title>
        <authorList>
            <person name="Mesny F."/>
            <person name="Miyauchi S."/>
            <person name="Thiergart T."/>
            <person name="Pickel B."/>
            <person name="Atanasova L."/>
            <person name="Karlsson M."/>
            <person name="Huettel B."/>
            <person name="Barry K.W."/>
            <person name="Haridas S."/>
            <person name="Chen C."/>
            <person name="Bauer D."/>
            <person name="Andreopoulos W."/>
            <person name="Pangilinan J."/>
            <person name="LaButti K."/>
            <person name="Riley R."/>
            <person name="Lipzen A."/>
            <person name="Clum A."/>
            <person name="Drula E."/>
            <person name="Henrissat B."/>
            <person name="Kohler A."/>
            <person name="Grigoriev I.V."/>
            <person name="Martin F.M."/>
            <person name="Hacquard S."/>
        </authorList>
    </citation>
    <scope>NUCLEOTIDE SEQUENCE</scope>
    <source>
        <strain evidence="8">MPI-CAGE-AT-0016</strain>
    </source>
</reference>
<gene>
    <name evidence="8" type="ORF">B0T11DRAFT_228883</name>
</gene>
<proteinExistence type="predicted"/>
<name>A0A8K0TER1_9PEZI</name>
<evidence type="ECO:0000313" key="8">
    <source>
        <dbReference type="EMBL" id="KAH7359252.1"/>
    </source>
</evidence>
<feature type="transmembrane region" description="Helical" evidence="6">
    <location>
        <begin position="415"/>
        <end position="434"/>
    </location>
</feature>
<evidence type="ECO:0000256" key="6">
    <source>
        <dbReference type="SAM" id="Phobius"/>
    </source>
</evidence>
<keyword evidence="2 6" id="KW-0812">Transmembrane</keyword>
<dbReference type="AlphaFoldDB" id="A0A8K0TER1"/>
<evidence type="ECO:0000256" key="3">
    <source>
        <dbReference type="ARBA" id="ARBA00022989"/>
    </source>
</evidence>
<feature type="transmembrane region" description="Helical" evidence="6">
    <location>
        <begin position="135"/>
        <end position="154"/>
    </location>
</feature>
<comment type="caution">
    <text evidence="8">The sequence shown here is derived from an EMBL/GenBank/DDBJ whole genome shotgun (WGS) entry which is preliminary data.</text>
</comment>
<keyword evidence="9" id="KW-1185">Reference proteome</keyword>
<feature type="transmembrane region" description="Helical" evidence="6">
    <location>
        <begin position="312"/>
        <end position="329"/>
    </location>
</feature>
<comment type="subcellular location">
    <subcellularLocation>
        <location evidence="1">Membrane</location>
        <topology evidence="1">Multi-pass membrane protein</topology>
    </subcellularLocation>
</comment>
<evidence type="ECO:0000259" key="7">
    <source>
        <dbReference type="PROSITE" id="PS50850"/>
    </source>
</evidence>
<dbReference type="GO" id="GO:0022857">
    <property type="term" value="F:transmembrane transporter activity"/>
    <property type="evidence" value="ECO:0007669"/>
    <property type="project" value="InterPro"/>
</dbReference>
<dbReference type="Proteomes" id="UP000813385">
    <property type="component" value="Unassembled WGS sequence"/>
</dbReference>
<dbReference type="Gene3D" id="1.20.1250.20">
    <property type="entry name" value="MFS general substrate transporter like domains"/>
    <property type="match status" value="1"/>
</dbReference>
<feature type="transmembrane region" description="Helical" evidence="6">
    <location>
        <begin position="194"/>
        <end position="213"/>
    </location>
</feature>
<keyword evidence="4 6" id="KW-0472">Membrane</keyword>
<feature type="transmembrane region" description="Helical" evidence="6">
    <location>
        <begin position="477"/>
        <end position="501"/>
    </location>
</feature>
<feature type="compositionally biased region" description="Basic and acidic residues" evidence="5">
    <location>
        <begin position="23"/>
        <end position="40"/>
    </location>
</feature>
<dbReference type="EMBL" id="JAGPXD010000004">
    <property type="protein sequence ID" value="KAH7359252.1"/>
    <property type="molecule type" value="Genomic_DNA"/>
</dbReference>
<feature type="transmembrane region" description="Helical" evidence="6">
    <location>
        <begin position="554"/>
        <end position="572"/>
    </location>
</feature>
<feature type="transmembrane region" description="Helical" evidence="6">
    <location>
        <begin position="386"/>
        <end position="406"/>
    </location>
</feature>
<protein>
    <submittedName>
        <fullName evidence="8">Siderophore iron transporter</fullName>
    </submittedName>
</protein>
<feature type="region of interest" description="Disordered" evidence="5">
    <location>
        <begin position="1"/>
        <end position="51"/>
    </location>
</feature>
<feature type="domain" description="Major facilitator superfamily (MFS) profile" evidence="7">
    <location>
        <begin position="72"/>
        <end position="577"/>
    </location>
</feature>
<feature type="transmembrane region" description="Helical" evidence="6">
    <location>
        <begin position="160"/>
        <end position="182"/>
    </location>
</feature>
<feature type="transmembrane region" description="Helical" evidence="6">
    <location>
        <begin position="101"/>
        <end position="123"/>
    </location>
</feature>
<dbReference type="InterPro" id="IPR036259">
    <property type="entry name" value="MFS_trans_sf"/>
</dbReference>
<dbReference type="SUPFAM" id="SSF103473">
    <property type="entry name" value="MFS general substrate transporter"/>
    <property type="match status" value="1"/>
</dbReference>
<evidence type="ECO:0000256" key="1">
    <source>
        <dbReference type="ARBA" id="ARBA00004141"/>
    </source>
</evidence>
<dbReference type="PANTHER" id="PTHR23501:SF55">
    <property type="entry name" value="SIDEROPHORE IRON TRANSPORTER, PUTATIVE (AFU_ORTHOLOGUE AFUA_3G03440)-RELATED"/>
    <property type="match status" value="1"/>
</dbReference>
<dbReference type="GO" id="GO:0005886">
    <property type="term" value="C:plasma membrane"/>
    <property type="evidence" value="ECO:0007669"/>
    <property type="project" value="TreeGrafter"/>
</dbReference>
<feature type="transmembrane region" description="Helical" evidence="6">
    <location>
        <begin position="63"/>
        <end position="81"/>
    </location>
</feature>
<dbReference type="InterPro" id="IPR011701">
    <property type="entry name" value="MFS"/>
</dbReference>
<evidence type="ECO:0000256" key="4">
    <source>
        <dbReference type="ARBA" id="ARBA00023136"/>
    </source>
</evidence>
<feature type="transmembrane region" description="Helical" evidence="6">
    <location>
        <begin position="225"/>
        <end position="249"/>
    </location>
</feature>
<feature type="transmembrane region" description="Helical" evidence="6">
    <location>
        <begin position="270"/>
        <end position="292"/>
    </location>
</feature>
<feature type="transmembrane region" description="Helical" evidence="6">
    <location>
        <begin position="440"/>
        <end position="465"/>
    </location>
</feature>